<feature type="signal peptide" evidence="2">
    <location>
        <begin position="1"/>
        <end position="23"/>
    </location>
</feature>
<accession>A0ABW3MI66</accession>
<dbReference type="Proteomes" id="UP001597045">
    <property type="component" value="Unassembled WGS sequence"/>
</dbReference>
<dbReference type="EMBL" id="JBHTIS010002455">
    <property type="protein sequence ID" value="MFD1049872.1"/>
    <property type="molecule type" value="Genomic_DNA"/>
</dbReference>
<gene>
    <name evidence="3" type="ORF">ACFQ1S_32230</name>
</gene>
<keyword evidence="2" id="KW-0732">Signal</keyword>
<organism evidence="3 4">
    <name type="scientific">Kibdelosporangium lantanae</name>
    <dbReference type="NCBI Taxonomy" id="1497396"/>
    <lineage>
        <taxon>Bacteria</taxon>
        <taxon>Bacillati</taxon>
        <taxon>Actinomycetota</taxon>
        <taxon>Actinomycetes</taxon>
        <taxon>Pseudonocardiales</taxon>
        <taxon>Pseudonocardiaceae</taxon>
        <taxon>Kibdelosporangium</taxon>
    </lineage>
</organism>
<evidence type="ECO:0000313" key="3">
    <source>
        <dbReference type="EMBL" id="MFD1049872.1"/>
    </source>
</evidence>
<evidence type="ECO:0000313" key="4">
    <source>
        <dbReference type="Proteomes" id="UP001597045"/>
    </source>
</evidence>
<sequence length="89" mass="8748">MRRSLTSLGVTVALLIPGSQALAAPAKVPVAVGYGGAVAFTVSSMSSVSNTISGGRQSTRDGLPPGLDPGDASPGAAVAPNWRLSAVTE</sequence>
<protein>
    <submittedName>
        <fullName evidence="3">Uncharacterized protein</fullName>
    </submittedName>
</protein>
<feature type="region of interest" description="Disordered" evidence="1">
    <location>
        <begin position="49"/>
        <end position="80"/>
    </location>
</feature>
<keyword evidence="4" id="KW-1185">Reference proteome</keyword>
<evidence type="ECO:0000256" key="1">
    <source>
        <dbReference type="SAM" id="MobiDB-lite"/>
    </source>
</evidence>
<proteinExistence type="predicted"/>
<reference evidence="4" key="1">
    <citation type="journal article" date="2019" name="Int. J. Syst. Evol. Microbiol.">
        <title>The Global Catalogue of Microorganisms (GCM) 10K type strain sequencing project: providing services to taxonomists for standard genome sequencing and annotation.</title>
        <authorList>
            <consortium name="The Broad Institute Genomics Platform"/>
            <consortium name="The Broad Institute Genome Sequencing Center for Infectious Disease"/>
            <person name="Wu L."/>
            <person name="Ma J."/>
        </authorList>
    </citation>
    <scope>NUCLEOTIDE SEQUENCE [LARGE SCALE GENOMIC DNA]</scope>
    <source>
        <strain evidence="4">JCM 31486</strain>
    </source>
</reference>
<comment type="caution">
    <text evidence="3">The sequence shown here is derived from an EMBL/GenBank/DDBJ whole genome shotgun (WGS) entry which is preliminary data.</text>
</comment>
<feature type="chain" id="PRO_5045693621" evidence="2">
    <location>
        <begin position="24"/>
        <end position="89"/>
    </location>
</feature>
<name>A0ABW3MI66_9PSEU</name>
<evidence type="ECO:0000256" key="2">
    <source>
        <dbReference type="SAM" id="SignalP"/>
    </source>
</evidence>